<dbReference type="CDD" id="cd06225">
    <property type="entry name" value="HAMP"/>
    <property type="match status" value="1"/>
</dbReference>
<comment type="subcellular location">
    <subcellularLocation>
        <location evidence="1">Membrane</location>
    </subcellularLocation>
</comment>
<dbReference type="EMBL" id="CP013099">
    <property type="protein sequence ID" value="ALP52879.1"/>
    <property type="molecule type" value="Genomic_DNA"/>
</dbReference>
<evidence type="ECO:0000313" key="8">
    <source>
        <dbReference type="EMBL" id="ALP52879.1"/>
    </source>
</evidence>
<evidence type="ECO:0008006" key="10">
    <source>
        <dbReference type="Google" id="ProtNLM"/>
    </source>
</evidence>
<feature type="transmembrane region" description="Helical" evidence="5">
    <location>
        <begin position="187"/>
        <end position="205"/>
    </location>
</feature>
<comment type="similarity">
    <text evidence="3">Belongs to the methyl-accepting chemotaxis (MCP) protein family.</text>
</comment>
<evidence type="ECO:0000256" key="4">
    <source>
        <dbReference type="PROSITE-ProRule" id="PRU00284"/>
    </source>
</evidence>
<dbReference type="PANTHER" id="PTHR32089">
    <property type="entry name" value="METHYL-ACCEPTING CHEMOTAXIS PROTEIN MCPB"/>
    <property type="match status" value="1"/>
</dbReference>
<dbReference type="Proteomes" id="UP000055136">
    <property type="component" value="Chromosome"/>
</dbReference>
<keyword evidence="5" id="KW-0472">Membrane</keyword>
<dbReference type="PANTHER" id="PTHR32089:SF120">
    <property type="entry name" value="METHYL-ACCEPTING CHEMOTAXIS PROTEIN TLPQ"/>
    <property type="match status" value="1"/>
</dbReference>
<gene>
    <name evidence="8" type="ORF">Tel_06755</name>
</gene>
<dbReference type="Gene3D" id="1.10.287.950">
    <property type="entry name" value="Methyl-accepting chemotaxis protein"/>
    <property type="match status" value="1"/>
</dbReference>
<feature type="domain" description="HAMP" evidence="7">
    <location>
        <begin position="207"/>
        <end position="261"/>
    </location>
</feature>
<dbReference type="GO" id="GO:0016020">
    <property type="term" value="C:membrane"/>
    <property type="evidence" value="ECO:0007669"/>
    <property type="project" value="UniProtKB-SubCell"/>
</dbReference>
<accession>A0A0S2TCM2</accession>
<dbReference type="STRING" id="1748243.Tel_06755"/>
<organism evidence="8 9">
    <name type="scientific">Candidatus Tenderia electrophaga</name>
    <dbReference type="NCBI Taxonomy" id="1748243"/>
    <lineage>
        <taxon>Bacteria</taxon>
        <taxon>Pseudomonadati</taxon>
        <taxon>Pseudomonadota</taxon>
        <taxon>Gammaproteobacteria</taxon>
        <taxon>Candidatus Tenderiales</taxon>
        <taxon>Candidatus Tenderiaceae</taxon>
        <taxon>Candidatus Tenderia</taxon>
    </lineage>
</organism>
<evidence type="ECO:0000256" key="2">
    <source>
        <dbReference type="ARBA" id="ARBA00023224"/>
    </source>
</evidence>
<dbReference type="InterPro" id="IPR003660">
    <property type="entry name" value="HAMP_dom"/>
</dbReference>
<protein>
    <recommendedName>
        <fullName evidence="10">Chemotaxis protein</fullName>
    </recommendedName>
</protein>
<proteinExistence type="inferred from homology"/>
<keyword evidence="9" id="KW-1185">Reference proteome</keyword>
<sequence>MRHLTIKQLFRAAIALIGILILCQAFFTLKQTVAVEQQTVRMFNSSLPTLKHARALQLHIVQVQQWLTDISATRGLDGLDDGLSEAAQHATAFDSKIDELTQMDPARADQYQSIKAAFEGYYQQGQIMARAYIDQGPIGGNAMMGDFDKAAERLANRFAPTIEAIESEVTQQQAFLENSAITSRQTVLGFSLLYGGILVVLFVSLRQFIIKPLCQTVVMFRDLARGSGDLTKRLPEKAIGELGELAACTNVFVAKLQTEISLVGEAVKQLDGATEQLHQTTQDTHQVMGRQKDETDTVATAIEEMSATVNEVARNAVDAADAARQADEQAQNGAAVVSNTIGVINKLAQEIERAAAVIRTVETQTDTIGKVSIVISEIADQTNLLALNAAIEAARAGDQGRGFAVVADEVRELARRTQDSTAEIQGIIEQLQASAKQAVEVMETSQQQTGVSVEQARTAGTALDEITAQVGNISHLNTQIASAAEEQGAVSEEINRSVVNIRDISDQTVTEMDALTQSETQLLHVVGELKTLVGRFHY</sequence>
<dbReference type="PROSITE" id="PS50885">
    <property type="entry name" value="HAMP"/>
    <property type="match status" value="1"/>
</dbReference>
<dbReference type="SMART" id="SM00283">
    <property type="entry name" value="MA"/>
    <property type="match status" value="1"/>
</dbReference>
<evidence type="ECO:0000313" key="9">
    <source>
        <dbReference type="Proteomes" id="UP000055136"/>
    </source>
</evidence>
<feature type="domain" description="Methyl-accepting transducer" evidence="6">
    <location>
        <begin position="266"/>
        <end position="502"/>
    </location>
</feature>
<dbReference type="SUPFAM" id="SSF58104">
    <property type="entry name" value="Methyl-accepting chemotaxis protein (MCP) signaling domain"/>
    <property type="match status" value="1"/>
</dbReference>
<dbReference type="InterPro" id="IPR004089">
    <property type="entry name" value="MCPsignal_dom"/>
</dbReference>
<dbReference type="FunFam" id="1.10.287.950:FF:000001">
    <property type="entry name" value="Methyl-accepting chemotaxis sensory transducer"/>
    <property type="match status" value="1"/>
</dbReference>
<dbReference type="AlphaFoldDB" id="A0A0S2TCM2"/>
<reference evidence="8" key="1">
    <citation type="submission" date="2015-10" db="EMBL/GenBank/DDBJ databases">
        <title>Description of Candidatus Tenderia electrophaga gen. nov, sp. nov., an Uncultivated Electroautotroph from a Biocathode Enrichment.</title>
        <authorList>
            <person name="Eddie B.J."/>
            <person name="Malanoski A.P."/>
            <person name="Wang Z."/>
            <person name="Hall R.J."/>
            <person name="Oh S.D."/>
            <person name="Heiner C."/>
            <person name="Lin B."/>
            <person name="Strycharz-Glaven S.M."/>
        </authorList>
    </citation>
    <scope>NUCLEOTIDE SEQUENCE [LARGE SCALE GENOMIC DNA]</scope>
    <source>
        <strain evidence="8">NRL1</strain>
    </source>
</reference>
<dbReference type="KEGG" id="tee:Tel_06755"/>
<dbReference type="GO" id="GO:0006935">
    <property type="term" value="P:chemotaxis"/>
    <property type="evidence" value="ECO:0007669"/>
    <property type="project" value="UniProtKB-ARBA"/>
</dbReference>
<dbReference type="CDD" id="cd11386">
    <property type="entry name" value="MCP_signal"/>
    <property type="match status" value="1"/>
</dbReference>
<dbReference type="PROSITE" id="PS50111">
    <property type="entry name" value="CHEMOTAXIS_TRANSDUC_2"/>
    <property type="match status" value="1"/>
</dbReference>
<dbReference type="Pfam" id="PF00015">
    <property type="entry name" value="MCPsignal"/>
    <property type="match status" value="1"/>
</dbReference>
<evidence type="ECO:0000259" key="7">
    <source>
        <dbReference type="PROSITE" id="PS50885"/>
    </source>
</evidence>
<name>A0A0S2TCM2_9GAMM</name>
<evidence type="ECO:0000256" key="5">
    <source>
        <dbReference type="SAM" id="Phobius"/>
    </source>
</evidence>
<dbReference type="GO" id="GO:0007165">
    <property type="term" value="P:signal transduction"/>
    <property type="evidence" value="ECO:0007669"/>
    <property type="project" value="UniProtKB-KW"/>
</dbReference>
<keyword evidence="2 4" id="KW-0807">Transducer</keyword>
<feature type="transmembrane region" description="Helical" evidence="5">
    <location>
        <begin position="12"/>
        <end position="29"/>
    </location>
</feature>
<keyword evidence="5" id="KW-0812">Transmembrane</keyword>
<keyword evidence="5" id="KW-1133">Transmembrane helix</keyword>
<evidence type="ECO:0000256" key="1">
    <source>
        <dbReference type="ARBA" id="ARBA00004370"/>
    </source>
</evidence>
<evidence type="ECO:0000256" key="3">
    <source>
        <dbReference type="ARBA" id="ARBA00029447"/>
    </source>
</evidence>
<evidence type="ECO:0000259" key="6">
    <source>
        <dbReference type="PROSITE" id="PS50111"/>
    </source>
</evidence>